<evidence type="ECO:0000259" key="1">
    <source>
        <dbReference type="Pfam" id="PF06568"/>
    </source>
</evidence>
<evidence type="ECO:0000313" key="2">
    <source>
        <dbReference type="EMBL" id="RKF13934.1"/>
    </source>
</evidence>
<gene>
    <name evidence="2" type="ORF">D6850_12145</name>
</gene>
<evidence type="ECO:0000313" key="3">
    <source>
        <dbReference type="Proteomes" id="UP000281128"/>
    </source>
</evidence>
<dbReference type="AlphaFoldDB" id="A0A3A8AWE1"/>
<protein>
    <submittedName>
        <fullName evidence="2">DUF1127 domain-containing protein</fullName>
    </submittedName>
</protein>
<dbReference type="EMBL" id="RAPE01000003">
    <property type="protein sequence ID" value="RKF13934.1"/>
    <property type="molecule type" value="Genomic_DNA"/>
</dbReference>
<organism evidence="2 3">
    <name type="scientific">Roseovarius spongiae</name>
    <dbReference type="NCBI Taxonomy" id="2320272"/>
    <lineage>
        <taxon>Bacteria</taxon>
        <taxon>Pseudomonadati</taxon>
        <taxon>Pseudomonadota</taxon>
        <taxon>Alphaproteobacteria</taxon>
        <taxon>Rhodobacterales</taxon>
        <taxon>Roseobacteraceae</taxon>
        <taxon>Roseovarius</taxon>
    </lineage>
</organism>
<dbReference type="Proteomes" id="UP000281128">
    <property type="component" value="Unassembled WGS sequence"/>
</dbReference>
<sequence length="66" mass="7048">MASFDATRTAPTASTSFGGFFTRAFGAIAAWNDARATRKALSQLSDRALEDIGLSRHDIARVTSRG</sequence>
<dbReference type="OrthoDB" id="8116725at2"/>
<comment type="caution">
    <text evidence="2">The sequence shown here is derived from an EMBL/GenBank/DDBJ whole genome shotgun (WGS) entry which is preliminary data.</text>
</comment>
<keyword evidence="3" id="KW-1185">Reference proteome</keyword>
<feature type="domain" description="YjiS-like" evidence="1">
    <location>
        <begin position="26"/>
        <end position="59"/>
    </location>
</feature>
<dbReference type="InterPro" id="IPR009506">
    <property type="entry name" value="YjiS-like"/>
</dbReference>
<proteinExistence type="predicted"/>
<dbReference type="RefSeq" id="WP_121167284.1">
    <property type="nucleotide sequence ID" value="NZ_RAPE01000003.1"/>
</dbReference>
<dbReference type="Pfam" id="PF06568">
    <property type="entry name" value="YjiS-like"/>
    <property type="match status" value="1"/>
</dbReference>
<accession>A0A3A8AWE1</accession>
<name>A0A3A8AWE1_9RHOB</name>
<reference evidence="2 3" key="1">
    <citation type="submission" date="2018-09" db="EMBL/GenBank/DDBJ databases">
        <title>Roseovarius spongiae sp. nov., isolated from a marine sponge.</title>
        <authorList>
            <person name="Zhuang L."/>
            <person name="Luo L."/>
        </authorList>
    </citation>
    <scope>NUCLEOTIDE SEQUENCE [LARGE SCALE GENOMIC DNA]</scope>
    <source>
        <strain evidence="2 3">HN-E21</strain>
    </source>
</reference>